<evidence type="ECO:0000313" key="3">
    <source>
        <dbReference type="Proteomes" id="UP000293162"/>
    </source>
</evidence>
<dbReference type="InterPro" id="IPR009057">
    <property type="entry name" value="Homeodomain-like_sf"/>
</dbReference>
<accession>A0A4Q5LLT4</accession>
<name>A0A4Q5LLT4_9BACT</name>
<organism evidence="2 3">
    <name type="scientific">Emticicia agri</name>
    <dbReference type="NCBI Taxonomy" id="2492393"/>
    <lineage>
        <taxon>Bacteria</taxon>
        <taxon>Pseudomonadati</taxon>
        <taxon>Bacteroidota</taxon>
        <taxon>Cytophagia</taxon>
        <taxon>Cytophagales</taxon>
        <taxon>Leadbetterellaceae</taxon>
        <taxon>Emticicia</taxon>
    </lineage>
</organism>
<evidence type="ECO:0000313" key="2">
    <source>
        <dbReference type="EMBL" id="RYU89895.1"/>
    </source>
</evidence>
<keyword evidence="3" id="KW-1185">Reference proteome</keyword>
<proteinExistence type="predicted"/>
<dbReference type="RefSeq" id="WP_130024375.1">
    <property type="nucleotide sequence ID" value="NZ_SEWF01000173.1"/>
</dbReference>
<dbReference type="OrthoDB" id="982869at2"/>
<keyword evidence="1" id="KW-0175">Coiled coil</keyword>
<comment type="caution">
    <text evidence="2">The sequence shown here is derived from an EMBL/GenBank/DDBJ whole genome shotgun (WGS) entry which is preliminary data.</text>
</comment>
<feature type="coiled-coil region" evidence="1">
    <location>
        <begin position="87"/>
        <end position="121"/>
    </location>
</feature>
<reference evidence="2 3" key="1">
    <citation type="submission" date="2019-02" db="EMBL/GenBank/DDBJ databases">
        <title>Bacterial novel species Emticicia sp. 17J42-9 isolated from soil.</title>
        <authorList>
            <person name="Jung H.-Y."/>
        </authorList>
    </citation>
    <scope>NUCLEOTIDE SEQUENCE [LARGE SCALE GENOMIC DNA]</scope>
    <source>
        <strain evidence="2 3">17J42-9</strain>
    </source>
</reference>
<dbReference type="Proteomes" id="UP000293162">
    <property type="component" value="Unassembled WGS sequence"/>
</dbReference>
<gene>
    <name evidence="2" type="ORF">EWM59_27465</name>
</gene>
<dbReference type="EMBL" id="SEWF01000173">
    <property type="protein sequence ID" value="RYU89895.1"/>
    <property type="molecule type" value="Genomic_DNA"/>
</dbReference>
<dbReference type="AlphaFoldDB" id="A0A4Q5LLT4"/>
<evidence type="ECO:0008006" key="4">
    <source>
        <dbReference type="Google" id="ProtNLM"/>
    </source>
</evidence>
<protein>
    <recommendedName>
        <fullName evidence="4">Transposase</fullName>
    </recommendedName>
</protein>
<sequence>MARTKTNKGSGYNQNKLHYDLDFKWRVCQEYLNSSETKIAIQRRNGVQCRTAIVIWLRQFGLKDKIKPLSLKEQLSLQMPQPKPKKVQFEESELDRLKKELAEANLRAEAYQKMIEIAEQEFKIEIKKKYVAKQSTPSKRPNQQ</sequence>
<evidence type="ECO:0000256" key="1">
    <source>
        <dbReference type="SAM" id="Coils"/>
    </source>
</evidence>
<dbReference type="SUPFAM" id="SSF46689">
    <property type="entry name" value="Homeodomain-like"/>
    <property type="match status" value="1"/>
</dbReference>